<organism evidence="1">
    <name type="scientific">Siphoviridae sp. ctu061</name>
    <dbReference type="NCBI Taxonomy" id="2825710"/>
    <lineage>
        <taxon>Viruses</taxon>
        <taxon>Duplodnaviria</taxon>
        <taxon>Heunggongvirae</taxon>
        <taxon>Uroviricota</taxon>
        <taxon>Caudoviricetes</taxon>
    </lineage>
</organism>
<sequence>MSLCYSTYRTQTGGAEESDCRSICIRKKYDIGGDGGAESKKP</sequence>
<reference evidence="1" key="1">
    <citation type="journal article" date="2021" name="Proc. Natl. Acad. Sci. U.S.A.">
        <title>A Catalog of Tens of Thousands of Viruses from Human Metagenomes Reveals Hidden Associations with Chronic Diseases.</title>
        <authorList>
            <person name="Tisza M.J."/>
            <person name="Buck C.B."/>
        </authorList>
    </citation>
    <scope>NUCLEOTIDE SEQUENCE</scope>
    <source>
        <strain evidence="1">Ctu061</strain>
    </source>
</reference>
<accession>A0A8S5U6U8</accession>
<name>A0A8S5U6U8_9CAUD</name>
<protein>
    <submittedName>
        <fullName evidence="1">Uncharacterized protein</fullName>
    </submittedName>
</protein>
<proteinExistence type="predicted"/>
<evidence type="ECO:0000313" key="1">
    <source>
        <dbReference type="EMBL" id="DAF90102.1"/>
    </source>
</evidence>
<dbReference type="EMBL" id="BK016021">
    <property type="protein sequence ID" value="DAF90102.1"/>
    <property type="molecule type" value="Genomic_DNA"/>
</dbReference>